<comment type="caution">
    <text evidence="2">The sequence shown here is derived from an EMBL/GenBank/DDBJ whole genome shotgun (WGS) entry which is preliminary data.</text>
</comment>
<organism evidence="2 3">
    <name type="scientific">Folsomia candida</name>
    <name type="common">Springtail</name>
    <dbReference type="NCBI Taxonomy" id="158441"/>
    <lineage>
        <taxon>Eukaryota</taxon>
        <taxon>Metazoa</taxon>
        <taxon>Ecdysozoa</taxon>
        <taxon>Arthropoda</taxon>
        <taxon>Hexapoda</taxon>
        <taxon>Collembola</taxon>
        <taxon>Entomobryomorpha</taxon>
        <taxon>Isotomoidea</taxon>
        <taxon>Isotomidae</taxon>
        <taxon>Proisotominae</taxon>
        <taxon>Folsomia</taxon>
    </lineage>
</organism>
<reference evidence="2 3" key="1">
    <citation type="submission" date="2015-12" db="EMBL/GenBank/DDBJ databases">
        <title>The genome of Folsomia candida.</title>
        <authorList>
            <person name="Faddeeva A."/>
            <person name="Derks M.F."/>
            <person name="Anvar Y."/>
            <person name="Smit S."/>
            <person name="Van Straalen N."/>
            <person name="Roelofs D."/>
        </authorList>
    </citation>
    <scope>NUCLEOTIDE SEQUENCE [LARGE SCALE GENOMIC DNA]</scope>
    <source>
        <strain evidence="2 3">VU population</strain>
        <tissue evidence="2">Whole body</tissue>
    </source>
</reference>
<keyword evidence="3" id="KW-1185">Reference proteome</keyword>
<proteinExistence type="predicted"/>
<dbReference type="Proteomes" id="UP000198287">
    <property type="component" value="Unassembled WGS sequence"/>
</dbReference>
<sequence length="260" mass="29686">MPTIHSPTKKAQEDVVITLPVLEQSISKIVADTMEAKFSTLSSDFLAKISGIVDKCALLEQRQDKIEERIDTVASDLQCEITAVREEIKEQSRRMHKIMNIVLMGVPETCDGIKTAENIMKVILPSWKGPIPDVRVGDPNRPNKSHPRPLRITCSSAQDKATALKNCILLKGRDEFKTISVRRDLTKQQQQEWKTQAANRMSRMTTRSHTSSKRKLVENGSPSPSNDDGIMDTIWRRWRKLTTHEERFNQYWSSECTLIQ</sequence>
<feature type="compositionally biased region" description="Low complexity" evidence="1">
    <location>
        <begin position="200"/>
        <end position="209"/>
    </location>
</feature>
<feature type="compositionally biased region" description="Polar residues" evidence="1">
    <location>
        <begin position="188"/>
        <end position="199"/>
    </location>
</feature>
<evidence type="ECO:0000256" key="1">
    <source>
        <dbReference type="SAM" id="MobiDB-lite"/>
    </source>
</evidence>
<name>A0A226ESE1_FOLCA</name>
<evidence type="ECO:0000313" key="2">
    <source>
        <dbReference type="EMBL" id="OXA60522.1"/>
    </source>
</evidence>
<dbReference type="AlphaFoldDB" id="A0A226ESE1"/>
<protein>
    <submittedName>
        <fullName evidence="2">Uncharacterized protein</fullName>
    </submittedName>
</protein>
<feature type="region of interest" description="Disordered" evidence="1">
    <location>
        <begin position="188"/>
        <end position="229"/>
    </location>
</feature>
<gene>
    <name evidence="2" type="ORF">Fcan01_05536</name>
</gene>
<accession>A0A226ESE1</accession>
<dbReference type="OrthoDB" id="8062484at2759"/>
<evidence type="ECO:0000313" key="3">
    <source>
        <dbReference type="Proteomes" id="UP000198287"/>
    </source>
</evidence>
<dbReference type="EMBL" id="LNIX01000002">
    <property type="protein sequence ID" value="OXA60522.1"/>
    <property type="molecule type" value="Genomic_DNA"/>
</dbReference>